<dbReference type="EMBL" id="NEVU01000003">
    <property type="protein sequence ID" value="OZI72020.1"/>
    <property type="molecule type" value="Genomic_DNA"/>
</dbReference>
<dbReference type="SUPFAM" id="SSF48179">
    <property type="entry name" value="6-phosphogluconate dehydrogenase C-terminal domain-like"/>
    <property type="match status" value="1"/>
</dbReference>
<dbReference type="PANTHER" id="PTHR11728:SF1">
    <property type="entry name" value="GLYCEROL-3-PHOSPHATE DEHYDROGENASE [NAD(+)] 2, CHLOROPLASTIC"/>
    <property type="match status" value="1"/>
</dbReference>
<keyword evidence="13" id="KW-0547">Nucleotide-binding</keyword>
<feature type="domain" description="Glycerol-3-phosphate dehydrogenase NAD-dependent N-terminal" evidence="18">
    <location>
        <begin position="12"/>
        <end position="176"/>
    </location>
</feature>
<feature type="binding site" evidence="13">
    <location>
        <position position="272"/>
    </location>
    <ligand>
        <name>sn-glycerol 3-phosphate</name>
        <dbReference type="ChEBI" id="CHEBI:57597"/>
    </ligand>
</feature>
<comment type="caution">
    <text evidence="20">The sequence shown here is derived from an EMBL/GenBank/DDBJ whole genome shotgun (WGS) entry which is preliminary data.</text>
</comment>
<evidence type="ECO:0000256" key="17">
    <source>
        <dbReference type="RuleBase" id="RU000437"/>
    </source>
</evidence>
<comment type="subcellular location">
    <subcellularLocation>
        <location evidence="13">Cytoplasm</location>
    </subcellularLocation>
</comment>
<dbReference type="GO" id="GO:0008654">
    <property type="term" value="P:phospholipid biosynthetic process"/>
    <property type="evidence" value="ECO:0007669"/>
    <property type="project" value="UniProtKB-KW"/>
</dbReference>
<feature type="binding site" evidence="13">
    <location>
        <position position="122"/>
    </location>
    <ligand>
        <name>sn-glycerol 3-phosphate</name>
        <dbReference type="ChEBI" id="CHEBI:57597"/>
    </ligand>
</feature>
<dbReference type="HAMAP" id="MF_00394">
    <property type="entry name" value="NAD_Glyc3P_dehydrog"/>
    <property type="match status" value="1"/>
</dbReference>
<dbReference type="PIRSF" id="PIRSF000114">
    <property type="entry name" value="Glycerol-3-P_dh"/>
    <property type="match status" value="1"/>
</dbReference>
<dbReference type="EC" id="1.1.1.94" evidence="10 13"/>
<evidence type="ECO:0000256" key="14">
    <source>
        <dbReference type="PIRSR" id="PIRSR000114-1"/>
    </source>
</evidence>
<accession>A0A261VEL4</accession>
<dbReference type="UniPathway" id="UPA00940"/>
<dbReference type="PANTHER" id="PTHR11728">
    <property type="entry name" value="GLYCEROL-3-PHOSPHATE DEHYDROGENASE"/>
    <property type="match status" value="1"/>
</dbReference>
<feature type="binding site" evidence="13">
    <location>
        <position position="157"/>
    </location>
    <ligand>
        <name>NADPH</name>
        <dbReference type="ChEBI" id="CHEBI:57783"/>
    </ligand>
</feature>
<feature type="domain" description="Glycerol-3-phosphate dehydrogenase NAD-dependent C-terminal" evidence="19">
    <location>
        <begin position="197"/>
        <end position="336"/>
    </location>
</feature>
<evidence type="ECO:0000256" key="7">
    <source>
        <dbReference type="ARBA" id="ARBA00023209"/>
    </source>
</evidence>
<feature type="binding site" evidence="13">
    <location>
        <position position="18"/>
    </location>
    <ligand>
        <name>NADPH</name>
        <dbReference type="ChEBI" id="CHEBI:57783"/>
    </ligand>
</feature>
<evidence type="ECO:0000259" key="19">
    <source>
        <dbReference type="Pfam" id="PF07479"/>
    </source>
</evidence>
<keyword evidence="21" id="KW-1185">Reference proteome</keyword>
<feature type="binding site" evidence="13">
    <location>
        <position position="273"/>
    </location>
    <ligand>
        <name>sn-glycerol 3-phosphate</name>
        <dbReference type="ChEBI" id="CHEBI:57597"/>
    </ligand>
</feature>
<dbReference type="GO" id="GO:0141153">
    <property type="term" value="F:glycerol-3-phosphate dehydrogenase (NADP+) activity"/>
    <property type="evidence" value="ECO:0007669"/>
    <property type="project" value="RHEA"/>
</dbReference>
<dbReference type="Pfam" id="PF07479">
    <property type="entry name" value="NAD_Gly3P_dh_C"/>
    <property type="match status" value="1"/>
</dbReference>
<protein>
    <recommendedName>
        <fullName evidence="11 13">Glycerol-3-phosphate dehydrogenase [NAD(P)+]</fullName>
        <ecNumber evidence="10 13">1.1.1.94</ecNumber>
    </recommendedName>
    <alternativeName>
        <fullName evidence="13">NAD(P)(+)-dependent glycerol-3-phosphate dehydrogenase</fullName>
    </alternativeName>
    <alternativeName>
        <fullName evidence="12 13">NAD(P)H-dependent dihydroxyacetone-phosphate reductase</fullName>
    </alternativeName>
</protein>
<dbReference type="FunFam" id="3.40.50.720:FF:000019">
    <property type="entry name" value="Glycerol-3-phosphate dehydrogenase [NAD(P)+]"/>
    <property type="match status" value="1"/>
</dbReference>
<feature type="binding site" evidence="13">
    <location>
        <position position="153"/>
    </location>
    <ligand>
        <name>sn-glycerol 3-phosphate</name>
        <dbReference type="ChEBI" id="CHEBI:57597"/>
    </ligand>
</feature>
<dbReference type="GO" id="GO:0046167">
    <property type="term" value="P:glycerol-3-phosphate biosynthetic process"/>
    <property type="evidence" value="ECO:0007669"/>
    <property type="project" value="UniProtKB-UniRule"/>
</dbReference>
<keyword evidence="3 13" id="KW-0521">NADP</keyword>
<dbReference type="Gene3D" id="3.40.50.720">
    <property type="entry name" value="NAD(P)-binding Rossmann-like Domain"/>
    <property type="match status" value="1"/>
</dbReference>
<evidence type="ECO:0000256" key="11">
    <source>
        <dbReference type="ARBA" id="ARBA00069372"/>
    </source>
</evidence>
<feature type="binding site" evidence="16">
    <location>
        <position position="157"/>
    </location>
    <ligand>
        <name>NAD(+)</name>
        <dbReference type="ChEBI" id="CHEBI:57540"/>
    </ligand>
</feature>
<dbReference type="FunFam" id="1.10.1040.10:FF:000001">
    <property type="entry name" value="Glycerol-3-phosphate dehydrogenase [NAD(P)+]"/>
    <property type="match status" value="1"/>
</dbReference>
<keyword evidence="13" id="KW-0963">Cytoplasm</keyword>
<evidence type="ECO:0000256" key="5">
    <source>
        <dbReference type="ARBA" id="ARBA00023027"/>
    </source>
</evidence>
<dbReference type="Gene3D" id="1.10.1040.10">
    <property type="entry name" value="N-(1-d-carboxylethyl)-l-norvaline Dehydrogenase, domain 2"/>
    <property type="match status" value="1"/>
</dbReference>
<comment type="caution">
    <text evidence="13">Lacks conserved residue(s) required for the propagation of feature annotation.</text>
</comment>
<reference evidence="21" key="1">
    <citation type="submission" date="2017-05" db="EMBL/GenBank/DDBJ databases">
        <title>Complete and WGS of Bordetella genogroups.</title>
        <authorList>
            <person name="Spilker T."/>
            <person name="Lipuma J."/>
        </authorList>
    </citation>
    <scope>NUCLEOTIDE SEQUENCE [LARGE SCALE GENOMIC DNA]</scope>
    <source>
        <strain evidence="21">AU6712</strain>
    </source>
</reference>
<comment type="catalytic activity">
    <reaction evidence="13">
        <text>sn-glycerol 3-phosphate + NAD(+) = dihydroxyacetone phosphate + NADH + H(+)</text>
        <dbReference type="Rhea" id="RHEA:11092"/>
        <dbReference type="ChEBI" id="CHEBI:15378"/>
        <dbReference type="ChEBI" id="CHEBI:57540"/>
        <dbReference type="ChEBI" id="CHEBI:57597"/>
        <dbReference type="ChEBI" id="CHEBI:57642"/>
        <dbReference type="ChEBI" id="CHEBI:57945"/>
        <dbReference type="EC" id="1.1.1.94"/>
    </reaction>
</comment>
<dbReference type="OrthoDB" id="9812273at2"/>
<dbReference type="GO" id="GO:0005975">
    <property type="term" value="P:carbohydrate metabolic process"/>
    <property type="evidence" value="ECO:0007669"/>
    <property type="project" value="InterPro"/>
</dbReference>
<evidence type="ECO:0000256" key="16">
    <source>
        <dbReference type="PIRSR" id="PIRSR000114-3"/>
    </source>
</evidence>
<keyword evidence="7 13" id="KW-0594">Phospholipid biosynthesis</keyword>
<feature type="binding site" evidence="13">
    <location>
        <position position="19"/>
    </location>
    <ligand>
        <name>NADPH</name>
        <dbReference type="ChEBI" id="CHEBI:57783"/>
    </ligand>
</feature>
<evidence type="ECO:0000256" key="12">
    <source>
        <dbReference type="ARBA" id="ARBA00080511"/>
    </source>
</evidence>
<evidence type="ECO:0000313" key="21">
    <source>
        <dbReference type="Proteomes" id="UP000216429"/>
    </source>
</evidence>
<dbReference type="GO" id="GO:0046168">
    <property type="term" value="P:glycerol-3-phosphate catabolic process"/>
    <property type="evidence" value="ECO:0007669"/>
    <property type="project" value="InterPro"/>
</dbReference>
<keyword evidence="2 13" id="KW-0444">Lipid biosynthesis</keyword>
<feature type="active site" description="Proton acceptor" evidence="13 14">
    <location>
        <position position="208"/>
    </location>
</feature>
<dbReference type="InterPro" id="IPR011128">
    <property type="entry name" value="G3P_DH_NAD-dep_N"/>
</dbReference>
<feature type="binding site" evidence="13">
    <location>
        <position position="261"/>
    </location>
    <ligand>
        <name>sn-glycerol 3-phosphate</name>
        <dbReference type="ChEBI" id="CHEBI:57597"/>
    </ligand>
</feature>
<proteinExistence type="inferred from homology"/>
<dbReference type="SUPFAM" id="SSF51735">
    <property type="entry name" value="NAD(P)-binding Rossmann-fold domains"/>
    <property type="match status" value="1"/>
</dbReference>
<dbReference type="GO" id="GO:0051287">
    <property type="term" value="F:NAD binding"/>
    <property type="evidence" value="ECO:0007669"/>
    <property type="project" value="InterPro"/>
</dbReference>
<feature type="binding site" evidence="13">
    <location>
        <position position="122"/>
    </location>
    <ligand>
        <name>NADPH</name>
        <dbReference type="ChEBI" id="CHEBI:57783"/>
    </ligand>
</feature>
<feature type="binding site" evidence="13">
    <location>
        <position position="297"/>
    </location>
    <ligand>
        <name>NADPH</name>
        <dbReference type="ChEBI" id="CHEBI:57783"/>
    </ligand>
</feature>
<dbReference type="NCBIfam" id="NF000942">
    <property type="entry name" value="PRK00094.1-4"/>
    <property type="match status" value="1"/>
</dbReference>
<gene>
    <name evidence="13" type="primary">gpsA</name>
    <name evidence="20" type="ORF">CAL22_19785</name>
</gene>
<feature type="binding site" evidence="13">
    <location>
        <position position="155"/>
    </location>
    <ligand>
        <name>sn-glycerol 3-phosphate</name>
        <dbReference type="ChEBI" id="CHEBI:57597"/>
    </ligand>
</feature>
<dbReference type="InterPro" id="IPR008927">
    <property type="entry name" value="6-PGluconate_DH-like_C_sf"/>
</dbReference>
<name>A0A261VEL4_9BORD</name>
<feature type="binding site" evidence="15">
    <location>
        <begin position="272"/>
        <end position="273"/>
    </location>
    <ligand>
        <name>substrate</name>
    </ligand>
</feature>
<feature type="binding site" evidence="13">
    <location>
        <position position="38"/>
    </location>
    <ligand>
        <name>NADPH</name>
        <dbReference type="ChEBI" id="CHEBI:57783"/>
    </ligand>
</feature>
<comment type="similarity">
    <text evidence="1 13 17">Belongs to the NAD-dependent glycerol-3-phosphate dehydrogenase family.</text>
</comment>
<feature type="binding site" evidence="13">
    <location>
        <position position="271"/>
    </location>
    <ligand>
        <name>sn-glycerol 3-phosphate</name>
        <dbReference type="ChEBI" id="CHEBI:57597"/>
    </ligand>
</feature>
<evidence type="ECO:0000256" key="1">
    <source>
        <dbReference type="ARBA" id="ARBA00011009"/>
    </source>
</evidence>
<organism evidence="20 21">
    <name type="scientific">Bordetella genomosp. 12</name>
    <dbReference type="NCBI Taxonomy" id="463035"/>
    <lineage>
        <taxon>Bacteria</taxon>
        <taxon>Pseudomonadati</taxon>
        <taxon>Pseudomonadota</taxon>
        <taxon>Betaproteobacteria</taxon>
        <taxon>Burkholderiales</taxon>
        <taxon>Alcaligenaceae</taxon>
        <taxon>Bordetella</taxon>
    </lineage>
</organism>
<evidence type="ECO:0000256" key="8">
    <source>
        <dbReference type="ARBA" id="ARBA00023264"/>
    </source>
</evidence>
<feature type="binding site" evidence="16">
    <location>
        <position position="272"/>
    </location>
    <ligand>
        <name>NAD(+)</name>
        <dbReference type="ChEBI" id="CHEBI:57540"/>
    </ligand>
</feature>
<sequence length="358" mass="36729">MDRSPPPALRAAVLGAGSWGTALAAAAARRHPTLLWARDPAQAQQLQARRENTRYLPDVALPAALDISAELDHALDFLGPDPDAALIILGVPVAGMSGIMAELARRLPARGMARTPIVWTCKGFETETARLPHEIAHQAAASLQGLACGVLSGPSFAREVAQGLPVALTVASDDPRVTRATTSALHGGAVRVYASQDVVGVEVGGALKNVIAVACGISDGLALGTNARAALITRGLAEMARFGAALGARAETFAGLTGLGDLVLTATGELSRNRRVGLEIGAGRKLADILASGVTAEGVRCARAALERARALDVELPITEAVCAVLFDGVAPMTAVSALLAREARQEGPGPCHKEPSS</sequence>
<keyword evidence="4 13" id="KW-0560">Oxidoreductase</keyword>
<evidence type="ECO:0000256" key="2">
    <source>
        <dbReference type="ARBA" id="ARBA00022516"/>
    </source>
</evidence>
<comment type="function">
    <text evidence="13">Catalyzes the reduction of the glycolytic intermediate dihydroxyacetone phosphate (DHAP) to sn-glycerol 3-phosphate (G3P), the key precursor for phospholipid synthesis.</text>
</comment>
<dbReference type="RefSeq" id="WP_094816105.1">
    <property type="nucleotide sequence ID" value="NZ_NEVU01000003.1"/>
</dbReference>
<keyword evidence="8 13" id="KW-1208">Phospholipid metabolism</keyword>
<dbReference type="Pfam" id="PF01210">
    <property type="entry name" value="NAD_Gly3P_dh_N"/>
    <property type="match status" value="1"/>
</dbReference>
<dbReference type="GO" id="GO:0006650">
    <property type="term" value="P:glycerophospholipid metabolic process"/>
    <property type="evidence" value="ECO:0007669"/>
    <property type="project" value="UniProtKB-UniRule"/>
</dbReference>
<dbReference type="PROSITE" id="PS00957">
    <property type="entry name" value="NAD_G3PDH"/>
    <property type="match status" value="1"/>
</dbReference>
<feature type="binding site" evidence="16">
    <location>
        <begin position="15"/>
        <end position="20"/>
    </location>
    <ligand>
        <name>NAD(+)</name>
        <dbReference type="ChEBI" id="CHEBI:57540"/>
    </ligand>
</feature>
<feature type="binding site" evidence="15">
    <location>
        <position position="122"/>
    </location>
    <ligand>
        <name>substrate</name>
    </ligand>
</feature>
<evidence type="ECO:0000256" key="13">
    <source>
        <dbReference type="HAMAP-Rule" id="MF_00394"/>
    </source>
</evidence>
<dbReference type="InterPro" id="IPR006109">
    <property type="entry name" value="G3P_DH_NAD-dep_C"/>
</dbReference>
<dbReference type="GO" id="GO:0005829">
    <property type="term" value="C:cytosol"/>
    <property type="evidence" value="ECO:0007669"/>
    <property type="project" value="TreeGrafter"/>
</dbReference>
<evidence type="ECO:0000313" key="20">
    <source>
        <dbReference type="EMBL" id="OZI72020.1"/>
    </source>
</evidence>
<dbReference type="InterPro" id="IPR036291">
    <property type="entry name" value="NAD(P)-bd_dom_sf"/>
</dbReference>
<dbReference type="Proteomes" id="UP000216429">
    <property type="component" value="Unassembled WGS sequence"/>
</dbReference>
<evidence type="ECO:0000256" key="4">
    <source>
        <dbReference type="ARBA" id="ARBA00023002"/>
    </source>
</evidence>
<dbReference type="GO" id="GO:0141152">
    <property type="term" value="F:glycerol-3-phosphate dehydrogenase (NAD+) activity"/>
    <property type="evidence" value="ECO:0007669"/>
    <property type="project" value="RHEA"/>
</dbReference>
<dbReference type="InterPro" id="IPR006168">
    <property type="entry name" value="G3P_DH_NAD-dep"/>
</dbReference>
<keyword evidence="6 13" id="KW-0443">Lipid metabolism</keyword>
<feature type="binding site" evidence="13">
    <location>
        <position position="208"/>
    </location>
    <ligand>
        <name>sn-glycerol 3-phosphate</name>
        <dbReference type="ChEBI" id="CHEBI:57597"/>
    </ligand>
</feature>
<dbReference type="InterPro" id="IPR013328">
    <property type="entry name" value="6PGD_dom2"/>
</dbReference>
<evidence type="ECO:0000256" key="3">
    <source>
        <dbReference type="ARBA" id="ARBA00022857"/>
    </source>
</evidence>
<evidence type="ECO:0000256" key="9">
    <source>
        <dbReference type="ARBA" id="ARBA00052716"/>
    </source>
</evidence>
<evidence type="ECO:0000256" key="10">
    <source>
        <dbReference type="ARBA" id="ARBA00066687"/>
    </source>
</evidence>
<evidence type="ECO:0000259" key="18">
    <source>
        <dbReference type="Pfam" id="PF01210"/>
    </source>
</evidence>
<evidence type="ECO:0000256" key="15">
    <source>
        <dbReference type="PIRSR" id="PIRSR000114-2"/>
    </source>
</evidence>
<dbReference type="NCBIfam" id="NF000940">
    <property type="entry name" value="PRK00094.1-2"/>
    <property type="match status" value="1"/>
</dbReference>
<comment type="pathway">
    <text evidence="13">Membrane lipid metabolism; glycerophospholipid metabolism.</text>
</comment>
<dbReference type="PRINTS" id="PR00077">
    <property type="entry name" value="GPDHDRGNASE"/>
</dbReference>
<evidence type="ECO:0000256" key="6">
    <source>
        <dbReference type="ARBA" id="ARBA00023098"/>
    </source>
</evidence>
<keyword evidence="5 13" id="KW-0520">NAD</keyword>
<comment type="catalytic activity">
    <reaction evidence="9">
        <text>sn-glycerol 3-phosphate + NADP(+) = dihydroxyacetone phosphate + NADPH + H(+)</text>
        <dbReference type="Rhea" id="RHEA:11096"/>
        <dbReference type="ChEBI" id="CHEBI:15378"/>
        <dbReference type="ChEBI" id="CHEBI:57597"/>
        <dbReference type="ChEBI" id="CHEBI:57642"/>
        <dbReference type="ChEBI" id="CHEBI:57783"/>
        <dbReference type="ChEBI" id="CHEBI:58349"/>
        <dbReference type="EC" id="1.1.1.94"/>
    </reaction>
    <physiologicalReaction direction="right-to-left" evidence="9">
        <dbReference type="Rhea" id="RHEA:11098"/>
    </physiologicalReaction>
</comment>
<feature type="binding site" evidence="13">
    <location>
        <position position="55"/>
    </location>
    <ligand>
        <name>NADPH</name>
        <dbReference type="ChEBI" id="CHEBI:57783"/>
    </ligand>
</feature>
<dbReference type="AlphaFoldDB" id="A0A261VEL4"/>
<feature type="binding site" evidence="13">
    <location>
        <position position="272"/>
    </location>
    <ligand>
        <name>NADPH</name>
        <dbReference type="ChEBI" id="CHEBI:57783"/>
    </ligand>
</feature>